<dbReference type="RefSeq" id="WP_106533059.1">
    <property type="nucleotide sequence ID" value="NZ_PYAT01000005.1"/>
</dbReference>
<comment type="caution">
    <text evidence="8">The sequence shown here is derived from an EMBL/GenBank/DDBJ whole genome shotgun (WGS) entry which is preliminary data.</text>
</comment>
<dbReference type="GO" id="GO:0140359">
    <property type="term" value="F:ABC-type transporter activity"/>
    <property type="evidence" value="ECO:0007669"/>
    <property type="project" value="InterPro"/>
</dbReference>
<keyword evidence="3 6" id="KW-0812">Transmembrane</keyword>
<evidence type="ECO:0000256" key="6">
    <source>
        <dbReference type="SAM" id="Phobius"/>
    </source>
</evidence>
<dbReference type="PANTHER" id="PTHR30294">
    <property type="entry name" value="MEMBRANE COMPONENT OF ABC TRANSPORTER YHHJ-RELATED"/>
    <property type="match status" value="1"/>
</dbReference>
<keyword evidence="5 6" id="KW-0472">Membrane</keyword>
<sequence>MGAFLKKDVLVLLRDRTEVAVLLGMPFILIAILGFALGGLIGGDTEVLKMQVAIVQEDDEKQGIEQFAAALNNSGMSAEQETALLAVAKETSPSTLLRGILADGNLGELVTTEEMEATAAEEALKDEKVVAILTLPENFTLDALRNMLLGIGTGSELQLTISDYAATQSDVFRNILDEFAWSLSFESTVSRMAAEEGKVYGAPNFEVGGIEAVSAANPINSMQYYTIGMAVMFSLFVAGTIGSKAFVERQQFVFDRILLSDRNPLVYLGSKAITAAAITFCQLAILFVFSSLIFQTFDLTNLKLWPGIALIAAVFAICVGTLASLLTALTIRLNNETVNSVFSGSLVILFAFLGGSFMPTEGMPVFIREVGDWTPNGAALTAFLIWLQEMEIKPLWGMLNRVLATSALLLLLSLLLFPRKGAA</sequence>
<dbReference type="InterPro" id="IPR013525">
    <property type="entry name" value="ABC2_TM"/>
</dbReference>
<feature type="transmembrane region" description="Helical" evidence="6">
    <location>
        <begin position="224"/>
        <end position="247"/>
    </location>
</feature>
<dbReference type="InterPro" id="IPR051449">
    <property type="entry name" value="ABC-2_transporter_component"/>
</dbReference>
<reference evidence="8 9" key="1">
    <citation type="submission" date="2018-03" db="EMBL/GenBank/DDBJ databases">
        <title>Genomic Encyclopedia of Type Strains, Phase III (KMG-III): the genomes of soil and plant-associated and newly described type strains.</title>
        <authorList>
            <person name="Whitman W."/>
        </authorList>
    </citation>
    <scope>NUCLEOTIDE SEQUENCE [LARGE SCALE GENOMIC DNA]</scope>
    <source>
        <strain evidence="8 9">CGMCC 1.12259</strain>
    </source>
</reference>
<feature type="transmembrane region" description="Helical" evidence="6">
    <location>
        <begin position="341"/>
        <end position="358"/>
    </location>
</feature>
<dbReference type="GO" id="GO:0005886">
    <property type="term" value="C:plasma membrane"/>
    <property type="evidence" value="ECO:0007669"/>
    <property type="project" value="UniProtKB-SubCell"/>
</dbReference>
<dbReference type="OrthoDB" id="3078158at2"/>
<dbReference type="Pfam" id="PF12698">
    <property type="entry name" value="ABC2_membrane_3"/>
    <property type="match status" value="1"/>
</dbReference>
<evidence type="ECO:0000256" key="4">
    <source>
        <dbReference type="ARBA" id="ARBA00022989"/>
    </source>
</evidence>
<dbReference type="PANTHER" id="PTHR30294:SF38">
    <property type="entry name" value="TRANSPORT PERMEASE PROTEIN"/>
    <property type="match status" value="1"/>
</dbReference>
<feature type="transmembrane region" description="Helical" evidence="6">
    <location>
        <begin position="268"/>
        <end position="293"/>
    </location>
</feature>
<dbReference type="AlphaFoldDB" id="A0A2P8H225"/>
<evidence type="ECO:0000313" key="9">
    <source>
        <dbReference type="Proteomes" id="UP000242682"/>
    </source>
</evidence>
<evidence type="ECO:0000256" key="5">
    <source>
        <dbReference type="ARBA" id="ARBA00023136"/>
    </source>
</evidence>
<evidence type="ECO:0000256" key="2">
    <source>
        <dbReference type="ARBA" id="ARBA00022475"/>
    </source>
</evidence>
<keyword evidence="2" id="KW-1003">Cell membrane</keyword>
<gene>
    <name evidence="8" type="ORF">B0H99_10544</name>
</gene>
<evidence type="ECO:0000259" key="7">
    <source>
        <dbReference type="Pfam" id="PF12698"/>
    </source>
</evidence>
<accession>A0A2P8H225</accession>
<proteinExistence type="predicted"/>
<keyword evidence="4 6" id="KW-1133">Transmembrane helix</keyword>
<feature type="transmembrane region" description="Helical" evidence="6">
    <location>
        <begin position="20"/>
        <end position="41"/>
    </location>
</feature>
<feature type="transmembrane region" description="Helical" evidence="6">
    <location>
        <begin position="305"/>
        <end position="329"/>
    </location>
</feature>
<protein>
    <submittedName>
        <fullName evidence="8">ABC-2 type transport system permease protein</fullName>
    </submittedName>
</protein>
<feature type="domain" description="ABC-2 type transporter transmembrane" evidence="7">
    <location>
        <begin position="23"/>
        <end position="415"/>
    </location>
</feature>
<dbReference type="EMBL" id="PYAT01000005">
    <property type="protein sequence ID" value="PSL40268.1"/>
    <property type="molecule type" value="Genomic_DNA"/>
</dbReference>
<evidence type="ECO:0000256" key="3">
    <source>
        <dbReference type="ARBA" id="ARBA00022692"/>
    </source>
</evidence>
<feature type="transmembrane region" description="Helical" evidence="6">
    <location>
        <begin position="399"/>
        <end position="417"/>
    </location>
</feature>
<dbReference type="Proteomes" id="UP000242682">
    <property type="component" value="Unassembled WGS sequence"/>
</dbReference>
<organism evidence="8 9">
    <name type="scientific">Planomicrobium soli</name>
    <dbReference type="NCBI Taxonomy" id="1176648"/>
    <lineage>
        <taxon>Bacteria</taxon>
        <taxon>Bacillati</taxon>
        <taxon>Bacillota</taxon>
        <taxon>Bacilli</taxon>
        <taxon>Bacillales</taxon>
        <taxon>Caryophanaceae</taxon>
        <taxon>Planomicrobium</taxon>
    </lineage>
</organism>
<name>A0A2P8H225_9BACL</name>
<evidence type="ECO:0000313" key="8">
    <source>
        <dbReference type="EMBL" id="PSL40268.1"/>
    </source>
</evidence>
<keyword evidence="9" id="KW-1185">Reference proteome</keyword>
<evidence type="ECO:0000256" key="1">
    <source>
        <dbReference type="ARBA" id="ARBA00004651"/>
    </source>
</evidence>
<comment type="subcellular location">
    <subcellularLocation>
        <location evidence="1">Cell membrane</location>
        <topology evidence="1">Multi-pass membrane protein</topology>
    </subcellularLocation>
</comment>